<sequence>MRHTCTAMNAHADVRRVGLICLLYFVLMVISSRVNGDASKDREECADQLAGLATCLPYVQGEARSPTPDCCGGLKQLLKTSKKCLCVIVKDGNDPQLGLNINVTLALSLPSLCQAPANVSQCPALLHLDPHSPEAQIFYQYASNGTSAHVASSPSPSVFGSPISAPTAIPGGITASAPQQSDGIDIRTGPTNTIAVGCALLLWFLWPTVLAIL</sequence>
<reference evidence="15" key="4">
    <citation type="submission" date="2025-04" db="UniProtKB">
        <authorList>
            <consortium name="RefSeq"/>
        </authorList>
    </citation>
    <scope>IDENTIFICATION</scope>
    <source>
        <tissue evidence="15">Leaf</tissue>
    </source>
</reference>
<evidence type="ECO:0000256" key="2">
    <source>
        <dbReference type="ARBA" id="ARBA00009748"/>
    </source>
</evidence>
<keyword evidence="8" id="KW-0449">Lipoprotein</keyword>
<reference evidence="13" key="1">
    <citation type="journal article" date="2017" name="Plant J.">
        <title>The pomegranate (Punica granatum L.) genome and the genomics of punicalagin biosynthesis.</title>
        <authorList>
            <person name="Qin G."/>
            <person name="Xu C."/>
            <person name="Ming R."/>
            <person name="Tang H."/>
            <person name="Guyot R."/>
            <person name="Kramer E.M."/>
            <person name="Hu Y."/>
            <person name="Yi X."/>
            <person name="Qi Y."/>
            <person name="Xu X."/>
            <person name="Gao Z."/>
            <person name="Pan H."/>
            <person name="Jian J."/>
            <person name="Tian Y."/>
            <person name="Yue Z."/>
            <person name="Xu Y."/>
        </authorList>
    </citation>
    <scope>NUCLEOTIDE SEQUENCE [LARGE SCALE GENOMIC DNA]</scope>
    <source>
        <strain evidence="13">cv. Dabenzi</strain>
    </source>
</reference>
<dbReference type="SMART" id="SM00499">
    <property type="entry name" value="AAI"/>
    <property type="match status" value="1"/>
</dbReference>
<dbReference type="GO" id="GO:0098552">
    <property type="term" value="C:side of membrane"/>
    <property type="evidence" value="ECO:0007669"/>
    <property type="project" value="UniProtKB-KW"/>
</dbReference>
<reference evidence="12" key="2">
    <citation type="submission" date="2017-06" db="EMBL/GenBank/DDBJ databases">
        <title>The pomegranate genome and the genomics of punicalagin biosynthesis.</title>
        <authorList>
            <person name="Xu C."/>
        </authorList>
    </citation>
    <scope>NUCLEOTIDE SEQUENCE [LARGE SCALE GENOMIC DNA]</scope>
    <source>
        <tissue evidence="12">Fresh leaf</tissue>
    </source>
</reference>
<dbReference type="GO" id="GO:0008289">
    <property type="term" value="F:lipid binding"/>
    <property type="evidence" value="ECO:0007669"/>
    <property type="project" value="InterPro"/>
</dbReference>
<dbReference type="RefSeq" id="XP_031377835.1">
    <property type="nucleotide sequence ID" value="XM_031521975.1"/>
</dbReference>
<dbReference type="PRINTS" id="PR00382">
    <property type="entry name" value="LIPIDTRNSFER"/>
</dbReference>
<gene>
    <name evidence="15" type="primary">LOC116193182</name>
    <name evidence="12" type="ORF">CDL15_Pgr016069</name>
</gene>
<keyword evidence="14" id="KW-1185">Reference proteome</keyword>
<feature type="chain" id="PRO_5044569059" evidence="10">
    <location>
        <begin position="37"/>
        <end position="213"/>
    </location>
</feature>
<dbReference type="Proteomes" id="UP000515151">
    <property type="component" value="Chromosome 1"/>
</dbReference>
<evidence type="ECO:0000256" key="4">
    <source>
        <dbReference type="ARBA" id="ARBA00022622"/>
    </source>
</evidence>
<dbReference type="InterPro" id="IPR036312">
    <property type="entry name" value="Bifun_inhib/LTP/seed_sf"/>
</dbReference>
<feature type="signal peptide" evidence="10">
    <location>
        <begin position="1"/>
        <end position="36"/>
    </location>
</feature>
<accession>A0A218WZM2</accession>
<evidence type="ECO:0000256" key="3">
    <source>
        <dbReference type="ARBA" id="ARBA00022475"/>
    </source>
</evidence>
<keyword evidence="9" id="KW-0472">Membrane</keyword>
<comment type="subcellular location">
    <subcellularLocation>
        <location evidence="1">Cell membrane</location>
        <topology evidence="1">Lipid-anchor</topology>
        <topology evidence="1">GPI-anchor</topology>
    </subcellularLocation>
</comment>
<dbReference type="OrthoDB" id="1938537at2759"/>
<dbReference type="GO" id="GO:0006869">
    <property type="term" value="P:lipid transport"/>
    <property type="evidence" value="ECO:0007669"/>
    <property type="project" value="InterPro"/>
</dbReference>
<dbReference type="EMBL" id="MTKT01002495">
    <property type="protein sequence ID" value="OWM78345.1"/>
    <property type="molecule type" value="Genomic_DNA"/>
</dbReference>
<dbReference type="AlphaFoldDB" id="A0A218WZM2"/>
<dbReference type="SUPFAM" id="SSF47699">
    <property type="entry name" value="Bifunctional inhibitor/lipid-transfer protein/seed storage 2S albumin"/>
    <property type="match status" value="1"/>
</dbReference>
<protein>
    <submittedName>
        <fullName evidence="15">Protein YLS3-like</fullName>
    </submittedName>
</protein>
<keyword evidence="7" id="KW-0325">Glycoprotein</keyword>
<evidence type="ECO:0000313" key="13">
    <source>
        <dbReference type="Proteomes" id="UP000197138"/>
    </source>
</evidence>
<feature type="domain" description="Bifunctional inhibitor/plant lipid transfer protein/seed storage helical" evidence="11">
    <location>
        <begin position="45"/>
        <end position="122"/>
    </location>
</feature>
<evidence type="ECO:0000256" key="5">
    <source>
        <dbReference type="ARBA" id="ARBA00022729"/>
    </source>
</evidence>
<dbReference type="InterPro" id="IPR016140">
    <property type="entry name" value="Bifunc_inhib/LTP/seed_store"/>
</dbReference>
<dbReference type="InterPro" id="IPR043325">
    <property type="entry name" value="LTSS"/>
</dbReference>
<evidence type="ECO:0000256" key="8">
    <source>
        <dbReference type="ARBA" id="ARBA00023288"/>
    </source>
</evidence>
<evidence type="ECO:0000259" key="11">
    <source>
        <dbReference type="SMART" id="SM00499"/>
    </source>
</evidence>
<keyword evidence="5 10" id="KW-0732">Signal</keyword>
<evidence type="ECO:0000313" key="14">
    <source>
        <dbReference type="Proteomes" id="UP000515151"/>
    </source>
</evidence>
<keyword evidence="6" id="KW-1015">Disulfide bond</keyword>
<evidence type="ECO:0000313" key="12">
    <source>
        <dbReference type="EMBL" id="OWM78345.1"/>
    </source>
</evidence>
<evidence type="ECO:0000256" key="7">
    <source>
        <dbReference type="ARBA" id="ARBA00023180"/>
    </source>
</evidence>
<comment type="similarity">
    <text evidence="2">Belongs to the plant LTP family.</text>
</comment>
<dbReference type="Proteomes" id="UP000197138">
    <property type="component" value="Unassembled WGS sequence"/>
</dbReference>
<dbReference type="PANTHER" id="PTHR33044">
    <property type="entry name" value="BIFUNCTIONAL INHIBITOR/LIPID-TRANSFER PROTEIN/SEED STORAGE 2S ALBUMIN SUPERFAMILY PROTEIN-RELATED"/>
    <property type="match status" value="1"/>
</dbReference>
<dbReference type="CDD" id="cd00010">
    <property type="entry name" value="AAI_LTSS"/>
    <property type="match status" value="1"/>
</dbReference>
<dbReference type="Pfam" id="PF14368">
    <property type="entry name" value="LTP_2"/>
    <property type="match status" value="1"/>
</dbReference>
<keyword evidence="4" id="KW-0336">GPI-anchor</keyword>
<evidence type="ECO:0000256" key="6">
    <source>
        <dbReference type="ARBA" id="ARBA00023157"/>
    </source>
</evidence>
<keyword evidence="9" id="KW-1133">Transmembrane helix</keyword>
<evidence type="ECO:0000256" key="1">
    <source>
        <dbReference type="ARBA" id="ARBA00004609"/>
    </source>
</evidence>
<organism evidence="12 13">
    <name type="scientific">Punica granatum</name>
    <name type="common">Pomegranate</name>
    <dbReference type="NCBI Taxonomy" id="22663"/>
    <lineage>
        <taxon>Eukaryota</taxon>
        <taxon>Viridiplantae</taxon>
        <taxon>Streptophyta</taxon>
        <taxon>Embryophyta</taxon>
        <taxon>Tracheophyta</taxon>
        <taxon>Spermatophyta</taxon>
        <taxon>Magnoliopsida</taxon>
        <taxon>eudicotyledons</taxon>
        <taxon>Gunneridae</taxon>
        <taxon>Pentapetalae</taxon>
        <taxon>rosids</taxon>
        <taxon>malvids</taxon>
        <taxon>Myrtales</taxon>
        <taxon>Lythraceae</taxon>
        <taxon>Punica</taxon>
    </lineage>
</organism>
<evidence type="ECO:0000256" key="9">
    <source>
        <dbReference type="SAM" id="Phobius"/>
    </source>
</evidence>
<dbReference type="GO" id="GO:0005886">
    <property type="term" value="C:plasma membrane"/>
    <property type="evidence" value="ECO:0007669"/>
    <property type="project" value="UniProtKB-SubCell"/>
</dbReference>
<keyword evidence="9" id="KW-0812">Transmembrane</keyword>
<dbReference type="Gene3D" id="1.10.110.10">
    <property type="entry name" value="Plant lipid-transfer and hydrophobic proteins"/>
    <property type="match status" value="1"/>
</dbReference>
<dbReference type="InterPro" id="IPR000528">
    <property type="entry name" value="Plant_nsLTP"/>
</dbReference>
<dbReference type="FunFam" id="1.10.110.10:FF:000001">
    <property type="entry name" value="Bifunctional inhibitor/lipid-transfer protein/seed storage 2S albumin superfamily protein"/>
    <property type="match status" value="1"/>
</dbReference>
<reference evidence="14" key="3">
    <citation type="journal article" date="2020" name="Plant Biotechnol. J.">
        <title>The pomegranate (Punica granatum L.) draft genome dissects genetic divergence between soft- and hard-seeded cultivars.</title>
        <authorList>
            <person name="Luo X."/>
            <person name="Li H."/>
            <person name="Wu Z."/>
            <person name="Yao W."/>
            <person name="Zhao P."/>
            <person name="Cao D."/>
            <person name="Yu H."/>
            <person name="Li K."/>
            <person name="Poudel K."/>
            <person name="Zhao D."/>
            <person name="Zhang F."/>
            <person name="Xia X."/>
            <person name="Chen L."/>
            <person name="Wang Q."/>
            <person name="Jing D."/>
            <person name="Cao S."/>
        </authorList>
    </citation>
    <scope>NUCLEOTIDE SEQUENCE [LARGE SCALE GENOMIC DNA]</scope>
</reference>
<name>A0A218WZM2_PUNGR</name>
<evidence type="ECO:0000256" key="10">
    <source>
        <dbReference type="SAM" id="SignalP"/>
    </source>
</evidence>
<keyword evidence="3" id="KW-1003">Cell membrane</keyword>
<dbReference type="GeneID" id="116193182"/>
<evidence type="ECO:0000313" key="15">
    <source>
        <dbReference type="RefSeq" id="XP_031377835.1"/>
    </source>
</evidence>
<feature type="transmembrane region" description="Helical" evidence="9">
    <location>
        <begin position="194"/>
        <end position="212"/>
    </location>
</feature>
<proteinExistence type="inferred from homology"/>